<dbReference type="SFLD" id="SFLDS00019">
    <property type="entry name" value="Glutathione_Transferase_(cytos"/>
    <property type="match status" value="1"/>
</dbReference>
<dbReference type="CDD" id="cd03190">
    <property type="entry name" value="GST_C_Omega_like"/>
    <property type="match status" value="1"/>
</dbReference>
<dbReference type="SFLD" id="SFLDG01148">
    <property type="entry name" value="Xi_(cytGST)"/>
    <property type="match status" value="1"/>
</dbReference>
<dbReference type="InterPro" id="IPR036249">
    <property type="entry name" value="Thioredoxin-like_sf"/>
</dbReference>
<evidence type="ECO:0000313" key="6">
    <source>
        <dbReference type="Proteomes" id="UP000549882"/>
    </source>
</evidence>
<name>A0A7W8XWR4_9HYPH</name>
<dbReference type="PIRSF" id="PIRSF015753">
    <property type="entry name" value="GST"/>
    <property type="match status" value="1"/>
</dbReference>
<dbReference type="InterPro" id="IPR016639">
    <property type="entry name" value="GST_Omega/GSH"/>
</dbReference>
<feature type="binding site" evidence="2">
    <location>
        <position position="92"/>
    </location>
    <ligand>
        <name>glutathione</name>
        <dbReference type="ChEBI" id="CHEBI:57925"/>
    </ligand>
</feature>
<feature type="binding site" evidence="2">
    <location>
        <begin position="125"/>
        <end position="128"/>
    </location>
    <ligand>
        <name>glutathione</name>
        <dbReference type="ChEBI" id="CHEBI:57925"/>
    </ligand>
</feature>
<dbReference type="PANTHER" id="PTHR32419:SF6">
    <property type="entry name" value="GLUTATHIONE S-TRANSFERASE OMEGA-LIKE 1-RELATED"/>
    <property type="match status" value="1"/>
</dbReference>
<proteinExistence type="predicted"/>
<dbReference type="InterPro" id="IPR036282">
    <property type="entry name" value="Glutathione-S-Trfase_C_sf"/>
</dbReference>
<dbReference type="SUPFAM" id="SSF47616">
    <property type="entry name" value="GST C-terminal domain-like"/>
    <property type="match status" value="1"/>
</dbReference>
<feature type="site" description="Lowers pKa of active site Cys" evidence="3">
    <location>
        <position position="292"/>
    </location>
</feature>
<dbReference type="InterPro" id="IPR010987">
    <property type="entry name" value="Glutathione-S-Trfase_C-like"/>
</dbReference>
<evidence type="ECO:0000256" key="3">
    <source>
        <dbReference type="PIRSR" id="PIRSR015753-3"/>
    </source>
</evidence>
<dbReference type="Gene3D" id="3.40.30.10">
    <property type="entry name" value="Glutaredoxin"/>
    <property type="match status" value="1"/>
</dbReference>
<dbReference type="Proteomes" id="UP000549882">
    <property type="component" value="Unassembled WGS sequence"/>
</dbReference>
<dbReference type="EMBL" id="JACHBI010000016">
    <property type="protein sequence ID" value="MBB5576988.1"/>
    <property type="molecule type" value="Genomic_DNA"/>
</dbReference>
<comment type="caution">
    <text evidence="5">The sequence shown here is derived from an EMBL/GenBank/DDBJ whole genome shotgun (WGS) entry which is preliminary data.</text>
</comment>
<dbReference type="RefSeq" id="WP_183940112.1">
    <property type="nucleotide sequence ID" value="NZ_JACHBI010000016.1"/>
</dbReference>
<keyword evidence="6" id="KW-1185">Reference proteome</keyword>
<dbReference type="SUPFAM" id="SSF52833">
    <property type="entry name" value="Thioredoxin-like"/>
    <property type="match status" value="1"/>
</dbReference>
<sequence length="313" mass="35011">MGNKGHDIRTLETDAGGKFIRQPSSFRDWITPTGEPGPDGQHAFKAEAGSFRLIVALSCPWASRTLIARKLKGLEQVVSVSIVEPELTERGWHFGPRSGTAEHEFEGASYLREIYQRIAPDFSKRATVPVLWDNLAKTIVNNESADILRIFNSGFGQYATSDCDLFPEALRAEVEELNNWTYPLFNNGVYRAGFATSQEAYESAVADVFLALDLLERRLSISGDFLFGERFTEADIRVFVTLVRFEPVYYSLFKCNVRRLQDYPSVSAYLARVLTVPGVRETVNLEHIKRGYYSITSLNPSGIVPVGPQIAGI</sequence>
<protein>
    <submittedName>
        <fullName evidence="5">Putative glutathione S-transferase</fullName>
    </submittedName>
</protein>
<evidence type="ECO:0000256" key="2">
    <source>
        <dbReference type="PIRSR" id="PIRSR015753-2"/>
    </source>
</evidence>
<dbReference type="Pfam" id="PF13409">
    <property type="entry name" value="GST_N_2"/>
    <property type="match status" value="1"/>
</dbReference>
<evidence type="ECO:0000259" key="4">
    <source>
        <dbReference type="PROSITE" id="PS50405"/>
    </source>
</evidence>
<dbReference type="Gene3D" id="1.20.1050.10">
    <property type="match status" value="1"/>
</dbReference>
<dbReference type="InterPro" id="IPR040079">
    <property type="entry name" value="Glutathione_S-Trfase"/>
</dbReference>
<dbReference type="Pfam" id="PF13410">
    <property type="entry name" value="GST_C_2"/>
    <property type="match status" value="1"/>
</dbReference>
<feature type="binding site" evidence="2">
    <location>
        <begin position="143"/>
        <end position="144"/>
    </location>
    <ligand>
        <name>glutathione</name>
        <dbReference type="ChEBI" id="CHEBI:57925"/>
    </ligand>
</feature>
<dbReference type="InterPro" id="IPR047047">
    <property type="entry name" value="GST_Omega-like_C"/>
</dbReference>
<accession>A0A7W8XWR4</accession>
<dbReference type="PANTHER" id="PTHR32419">
    <property type="entry name" value="GLUTATHIONYL-HYDROQUINONE REDUCTASE"/>
    <property type="match status" value="1"/>
</dbReference>
<evidence type="ECO:0000313" key="5">
    <source>
        <dbReference type="EMBL" id="MBB5576988.1"/>
    </source>
</evidence>
<evidence type="ECO:0000256" key="1">
    <source>
        <dbReference type="PIRSR" id="PIRSR015753-1"/>
    </source>
</evidence>
<feature type="active site" description="Nucleophile" evidence="1">
    <location>
        <position position="59"/>
    </location>
</feature>
<feature type="site" description="Lowers pKa of active site Cys" evidence="3">
    <location>
        <position position="249"/>
    </location>
</feature>
<keyword evidence="5" id="KW-0808">Transferase</keyword>
<feature type="domain" description="GST C-terminal" evidence="4">
    <location>
        <begin position="167"/>
        <end position="292"/>
    </location>
</feature>
<dbReference type="AlphaFoldDB" id="A0A7W8XWR4"/>
<dbReference type="GO" id="GO:0005737">
    <property type="term" value="C:cytoplasm"/>
    <property type="evidence" value="ECO:0007669"/>
    <property type="project" value="TreeGrafter"/>
</dbReference>
<dbReference type="SFLD" id="SFLDG01206">
    <property type="entry name" value="Xi.1"/>
    <property type="match status" value="1"/>
</dbReference>
<feature type="active site" description="Proton donor/acceptor" evidence="1">
    <location>
        <position position="190"/>
    </location>
</feature>
<dbReference type="PROSITE" id="PS50405">
    <property type="entry name" value="GST_CTER"/>
    <property type="match status" value="1"/>
</dbReference>
<dbReference type="InterPro" id="IPR004045">
    <property type="entry name" value="Glutathione_S-Trfase_N"/>
</dbReference>
<reference evidence="5 6" key="1">
    <citation type="submission" date="2020-08" db="EMBL/GenBank/DDBJ databases">
        <title>Genomic Encyclopedia of Type Strains, Phase IV (KMG-V): Genome sequencing to study the core and pangenomes of soil and plant-associated prokaryotes.</title>
        <authorList>
            <person name="Whitman W."/>
        </authorList>
    </citation>
    <scope>NUCLEOTIDE SEQUENCE [LARGE SCALE GENOMIC DNA]</scope>
    <source>
        <strain evidence="5 6">SEMIA 4064</strain>
    </source>
</reference>
<gene>
    <name evidence="5" type="ORF">GGD50_005637</name>
</gene>
<organism evidence="5 6">
    <name type="scientific">Rhizobium paranaense</name>
    <dbReference type="NCBI Taxonomy" id="1650438"/>
    <lineage>
        <taxon>Bacteria</taxon>
        <taxon>Pseudomonadati</taxon>
        <taxon>Pseudomonadota</taxon>
        <taxon>Alphaproteobacteria</taxon>
        <taxon>Hyphomicrobiales</taxon>
        <taxon>Rhizobiaceae</taxon>
        <taxon>Rhizobium/Agrobacterium group</taxon>
        <taxon>Rhizobium</taxon>
    </lineage>
</organism>
<dbReference type="GO" id="GO:0004364">
    <property type="term" value="F:glutathione transferase activity"/>
    <property type="evidence" value="ECO:0007669"/>
    <property type="project" value="InterPro"/>
</dbReference>